<proteinExistence type="predicted"/>
<reference evidence="2" key="4">
    <citation type="submission" date="2019-03" db="UniProtKB">
        <authorList>
            <consortium name="EnsemblPlants"/>
        </authorList>
    </citation>
    <scope>IDENTIFICATION</scope>
</reference>
<reference evidence="2" key="3">
    <citation type="journal article" date="2017" name="Nature">
        <title>Genome sequence of the progenitor of the wheat D genome Aegilops tauschii.</title>
        <authorList>
            <person name="Luo M.C."/>
            <person name="Gu Y.Q."/>
            <person name="Puiu D."/>
            <person name="Wang H."/>
            <person name="Twardziok S.O."/>
            <person name="Deal K.R."/>
            <person name="Huo N."/>
            <person name="Zhu T."/>
            <person name="Wang L."/>
            <person name="Wang Y."/>
            <person name="McGuire P.E."/>
            <person name="Liu S."/>
            <person name="Long H."/>
            <person name="Ramasamy R.K."/>
            <person name="Rodriguez J.C."/>
            <person name="Van S.L."/>
            <person name="Yuan L."/>
            <person name="Wang Z."/>
            <person name="Xia Z."/>
            <person name="Xiao L."/>
            <person name="Anderson O.D."/>
            <person name="Ouyang S."/>
            <person name="Liang Y."/>
            <person name="Zimin A.V."/>
            <person name="Pertea G."/>
            <person name="Qi P."/>
            <person name="Bennetzen J.L."/>
            <person name="Dai X."/>
            <person name="Dawson M.W."/>
            <person name="Muller H.G."/>
            <person name="Kugler K."/>
            <person name="Rivarola-Duarte L."/>
            <person name="Spannagl M."/>
            <person name="Mayer K.F.X."/>
            <person name="Lu F.H."/>
            <person name="Bevan M.W."/>
            <person name="Leroy P."/>
            <person name="Li P."/>
            <person name="You F.M."/>
            <person name="Sun Q."/>
            <person name="Liu Z."/>
            <person name="Lyons E."/>
            <person name="Wicker T."/>
            <person name="Salzberg S.L."/>
            <person name="Devos K.M."/>
            <person name="Dvorak J."/>
        </authorList>
    </citation>
    <scope>NUCLEOTIDE SEQUENCE [LARGE SCALE GENOMIC DNA]</scope>
    <source>
        <strain evidence="2">cv. AL8/78</strain>
    </source>
</reference>
<protein>
    <submittedName>
        <fullName evidence="2">Uncharacterized protein</fullName>
    </submittedName>
</protein>
<feature type="region of interest" description="Disordered" evidence="1">
    <location>
        <begin position="29"/>
        <end position="118"/>
    </location>
</feature>
<evidence type="ECO:0000256" key="1">
    <source>
        <dbReference type="SAM" id="MobiDB-lite"/>
    </source>
</evidence>
<dbReference type="AlphaFoldDB" id="A0A453SFF1"/>
<name>A0A453SFF1_AEGTS</name>
<accession>A0A453SFF1</accession>
<dbReference type="Gramene" id="AET7Gv20923100.1">
    <property type="protein sequence ID" value="AET7Gv20923100.1"/>
    <property type="gene ID" value="AET7Gv20923100"/>
</dbReference>
<dbReference type="Proteomes" id="UP000015105">
    <property type="component" value="Chromosome 7D"/>
</dbReference>
<keyword evidence="3" id="KW-1185">Reference proteome</keyword>
<evidence type="ECO:0000313" key="3">
    <source>
        <dbReference type="Proteomes" id="UP000015105"/>
    </source>
</evidence>
<dbReference type="EnsemblPlants" id="AET7Gv20923100.1">
    <property type="protein sequence ID" value="AET7Gv20923100.1"/>
    <property type="gene ID" value="AET7Gv20923100"/>
</dbReference>
<feature type="compositionally biased region" description="Gly residues" evidence="1">
    <location>
        <begin position="107"/>
        <end position="118"/>
    </location>
</feature>
<evidence type="ECO:0000313" key="2">
    <source>
        <dbReference type="EnsemblPlants" id="AET7Gv20923100.1"/>
    </source>
</evidence>
<organism evidence="2 3">
    <name type="scientific">Aegilops tauschii subsp. strangulata</name>
    <name type="common">Goatgrass</name>
    <dbReference type="NCBI Taxonomy" id="200361"/>
    <lineage>
        <taxon>Eukaryota</taxon>
        <taxon>Viridiplantae</taxon>
        <taxon>Streptophyta</taxon>
        <taxon>Embryophyta</taxon>
        <taxon>Tracheophyta</taxon>
        <taxon>Spermatophyta</taxon>
        <taxon>Magnoliopsida</taxon>
        <taxon>Liliopsida</taxon>
        <taxon>Poales</taxon>
        <taxon>Poaceae</taxon>
        <taxon>BOP clade</taxon>
        <taxon>Pooideae</taxon>
        <taxon>Triticodae</taxon>
        <taxon>Triticeae</taxon>
        <taxon>Triticinae</taxon>
        <taxon>Aegilops</taxon>
    </lineage>
</organism>
<sequence>IIYTAKPKILPKFRGQLLKIRPRLVTLRLPRSSPAKTGPRFGVRAHPEQSSRLKVVARYAPTAPPRPPSISLRPETRESIRRGNFRHTSQRGGAERRPSGHAPGIMYGDGEGFGSPVR</sequence>
<reference evidence="2" key="5">
    <citation type="journal article" date="2021" name="G3 (Bethesda)">
        <title>Aegilops tauschii genome assembly Aet v5.0 features greater sequence contiguity and improved annotation.</title>
        <authorList>
            <person name="Wang L."/>
            <person name="Zhu T."/>
            <person name="Rodriguez J.C."/>
            <person name="Deal K.R."/>
            <person name="Dubcovsky J."/>
            <person name="McGuire P.E."/>
            <person name="Lux T."/>
            <person name="Spannagl M."/>
            <person name="Mayer K.F.X."/>
            <person name="Baldrich P."/>
            <person name="Meyers B.C."/>
            <person name="Huo N."/>
            <person name="Gu Y.Q."/>
            <person name="Zhou H."/>
            <person name="Devos K.M."/>
            <person name="Bennetzen J.L."/>
            <person name="Unver T."/>
            <person name="Budak H."/>
            <person name="Gulick P.J."/>
            <person name="Galiba G."/>
            <person name="Kalapos B."/>
            <person name="Nelson D.R."/>
            <person name="Li P."/>
            <person name="You F.M."/>
            <person name="Luo M.C."/>
            <person name="Dvorak J."/>
        </authorList>
    </citation>
    <scope>NUCLEOTIDE SEQUENCE [LARGE SCALE GENOMIC DNA]</scope>
    <source>
        <strain evidence="2">cv. AL8/78</strain>
    </source>
</reference>
<reference evidence="3" key="2">
    <citation type="journal article" date="2017" name="Nat. Plants">
        <title>The Aegilops tauschii genome reveals multiple impacts of transposons.</title>
        <authorList>
            <person name="Zhao G."/>
            <person name="Zou C."/>
            <person name="Li K."/>
            <person name="Wang K."/>
            <person name="Li T."/>
            <person name="Gao L."/>
            <person name="Zhang X."/>
            <person name="Wang H."/>
            <person name="Yang Z."/>
            <person name="Liu X."/>
            <person name="Jiang W."/>
            <person name="Mao L."/>
            <person name="Kong X."/>
            <person name="Jiao Y."/>
            <person name="Jia J."/>
        </authorList>
    </citation>
    <scope>NUCLEOTIDE SEQUENCE [LARGE SCALE GENOMIC DNA]</scope>
    <source>
        <strain evidence="3">cv. AL8/78</strain>
    </source>
</reference>
<reference evidence="3" key="1">
    <citation type="journal article" date="2014" name="Science">
        <title>Ancient hybridizations among the ancestral genomes of bread wheat.</title>
        <authorList>
            <consortium name="International Wheat Genome Sequencing Consortium,"/>
            <person name="Marcussen T."/>
            <person name="Sandve S.R."/>
            <person name="Heier L."/>
            <person name="Spannagl M."/>
            <person name="Pfeifer M."/>
            <person name="Jakobsen K.S."/>
            <person name="Wulff B.B."/>
            <person name="Steuernagel B."/>
            <person name="Mayer K.F."/>
            <person name="Olsen O.A."/>
        </authorList>
    </citation>
    <scope>NUCLEOTIDE SEQUENCE [LARGE SCALE GENOMIC DNA]</scope>
    <source>
        <strain evidence="3">cv. AL8/78</strain>
    </source>
</reference>